<dbReference type="AlphaFoldDB" id="A0A4Y2NYL6"/>
<feature type="disulfide bond" evidence="1">
    <location>
        <begin position="76"/>
        <end position="85"/>
    </location>
</feature>
<keyword evidence="2" id="KW-0732">Signal</keyword>
<dbReference type="Proteomes" id="UP000499080">
    <property type="component" value="Unassembled WGS sequence"/>
</dbReference>
<protein>
    <recommendedName>
        <fullName evidence="3">EGF-like domain-containing protein</fullName>
    </recommendedName>
</protein>
<sequence>MRTKGVLLLGLIVCWTAVCNGEDGFLYDYGIGDVSSKELAEDYLFRADATVPCTKESECSDRQKCLGEDDAKTCQCADGLGGENCNKEEWCEDPGKFKDCKGDNGKCEYSKEKRSVVCTCGKGKKLHPDENICKGKSEC</sequence>
<feature type="domain" description="EGF-like" evidence="3">
    <location>
        <begin position="49"/>
        <end position="86"/>
    </location>
</feature>
<keyword evidence="1" id="KW-1015">Disulfide bond</keyword>
<dbReference type="EMBL" id="BGPR01010026">
    <property type="protein sequence ID" value="GBN43839.1"/>
    <property type="molecule type" value="Genomic_DNA"/>
</dbReference>
<name>A0A4Y2NYL6_ARAVE</name>
<evidence type="ECO:0000256" key="1">
    <source>
        <dbReference type="PROSITE-ProRule" id="PRU00076"/>
    </source>
</evidence>
<dbReference type="OrthoDB" id="6470687at2759"/>
<feature type="signal peptide" evidence="2">
    <location>
        <begin position="1"/>
        <end position="21"/>
    </location>
</feature>
<evidence type="ECO:0000313" key="4">
    <source>
        <dbReference type="EMBL" id="GBN43839.1"/>
    </source>
</evidence>
<gene>
    <name evidence="4" type="ORF">AVEN_137874_1</name>
</gene>
<dbReference type="InterPro" id="IPR000742">
    <property type="entry name" value="EGF"/>
</dbReference>
<comment type="caution">
    <text evidence="1">Lacks conserved residue(s) required for the propagation of feature annotation.</text>
</comment>
<evidence type="ECO:0000313" key="5">
    <source>
        <dbReference type="Proteomes" id="UP000499080"/>
    </source>
</evidence>
<proteinExistence type="predicted"/>
<organism evidence="4 5">
    <name type="scientific">Araneus ventricosus</name>
    <name type="common">Orbweaver spider</name>
    <name type="synonym">Epeira ventricosa</name>
    <dbReference type="NCBI Taxonomy" id="182803"/>
    <lineage>
        <taxon>Eukaryota</taxon>
        <taxon>Metazoa</taxon>
        <taxon>Ecdysozoa</taxon>
        <taxon>Arthropoda</taxon>
        <taxon>Chelicerata</taxon>
        <taxon>Arachnida</taxon>
        <taxon>Araneae</taxon>
        <taxon>Araneomorphae</taxon>
        <taxon>Entelegynae</taxon>
        <taxon>Araneoidea</taxon>
        <taxon>Araneidae</taxon>
        <taxon>Araneus</taxon>
    </lineage>
</organism>
<evidence type="ECO:0000256" key="2">
    <source>
        <dbReference type="SAM" id="SignalP"/>
    </source>
</evidence>
<dbReference type="PROSITE" id="PS50026">
    <property type="entry name" value="EGF_3"/>
    <property type="match status" value="1"/>
</dbReference>
<keyword evidence="1" id="KW-0245">EGF-like domain</keyword>
<comment type="caution">
    <text evidence="4">The sequence shown here is derived from an EMBL/GenBank/DDBJ whole genome shotgun (WGS) entry which is preliminary data.</text>
</comment>
<feature type="chain" id="PRO_5021216670" description="EGF-like domain-containing protein" evidence="2">
    <location>
        <begin position="22"/>
        <end position="139"/>
    </location>
</feature>
<keyword evidence="5" id="KW-1185">Reference proteome</keyword>
<evidence type="ECO:0000259" key="3">
    <source>
        <dbReference type="PROSITE" id="PS50026"/>
    </source>
</evidence>
<accession>A0A4Y2NYL6</accession>
<dbReference type="PROSITE" id="PS00022">
    <property type="entry name" value="EGF_1"/>
    <property type="match status" value="1"/>
</dbReference>
<reference evidence="4 5" key="1">
    <citation type="journal article" date="2019" name="Sci. Rep.">
        <title>Orb-weaving spider Araneus ventricosus genome elucidates the spidroin gene catalogue.</title>
        <authorList>
            <person name="Kono N."/>
            <person name="Nakamura H."/>
            <person name="Ohtoshi R."/>
            <person name="Moran D.A.P."/>
            <person name="Shinohara A."/>
            <person name="Yoshida Y."/>
            <person name="Fujiwara M."/>
            <person name="Mori M."/>
            <person name="Tomita M."/>
            <person name="Arakawa K."/>
        </authorList>
    </citation>
    <scope>NUCLEOTIDE SEQUENCE [LARGE SCALE GENOMIC DNA]</scope>
</reference>